<dbReference type="AlphaFoldDB" id="A0A9W9G8B0"/>
<sequence length="498" mass="54756">MYESTTSLDLHRLSRQSLQKRYESDEEDVSESDAGGPDFVPSLVGSQRAGTIDSDLSADENSHMDPDSDREDHLLAPCHVAKRPRPVSMDTVKRSSDATFVENTRVFDPEDDMVLELPLPPSPPELGSEHLFLQPAIYVSPNTPPAHHQRSRSPSPSSIFSLENAEIHVAKKITLMEPPTRPTLVFINSLGSRSKGSRSRPTNLRPRGNARNRESRIFDGKLEGNVQVPRLTNVKPTSSPRPSELYKPPTEEPIQENMPTSTPQSAIISSVSDIPVLPYFPPSPKQNPVARPRPNTSGSTEKQFPTLASRSHHGRRPTDPTQRPPSTRSNSNSSVPTYSARSASPFPEEQRGYIPDYHSEGSGSFLSRTCSPASTAPSPPQQQYVHSSKRGPVPSSNGSGAFSRAPMMRHMTRKHSATSSIHSMASMRSEVDTYPTSSNLNIHSSAYAASSQPAVNIIPDRERPTRKSSQRRHGRHVSSSTGRVFMGLKLGKRAFNKV</sequence>
<feature type="region of interest" description="Disordered" evidence="1">
    <location>
        <begin position="1"/>
        <end position="70"/>
    </location>
</feature>
<feature type="compositionally biased region" description="Basic and acidic residues" evidence="1">
    <location>
        <begin position="60"/>
        <end position="70"/>
    </location>
</feature>
<feature type="compositionally biased region" description="Basic and acidic residues" evidence="1">
    <location>
        <begin position="211"/>
        <end position="222"/>
    </location>
</feature>
<dbReference type="EMBL" id="JAPQKH010000002">
    <property type="protein sequence ID" value="KAJ5113966.1"/>
    <property type="molecule type" value="Genomic_DNA"/>
</dbReference>
<comment type="caution">
    <text evidence="2">The sequence shown here is derived from an EMBL/GenBank/DDBJ whole genome shotgun (WGS) entry which is preliminary data.</text>
</comment>
<proteinExistence type="predicted"/>
<dbReference type="Proteomes" id="UP001149165">
    <property type="component" value="Unassembled WGS sequence"/>
</dbReference>
<evidence type="ECO:0000256" key="1">
    <source>
        <dbReference type="SAM" id="MobiDB-lite"/>
    </source>
</evidence>
<gene>
    <name evidence="2" type="ORF">N7456_002500</name>
</gene>
<feature type="compositionally biased region" description="Polar residues" evidence="1">
    <location>
        <begin position="361"/>
        <end position="370"/>
    </location>
</feature>
<organism evidence="2 3">
    <name type="scientific">Penicillium angulare</name>
    <dbReference type="NCBI Taxonomy" id="116970"/>
    <lineage>
        <taxon>Eukaryota</taxon>
        <taxon>Fungi</taxon>
        <taxon>Dikarya</taxon>
        <taxon>Ascomycota</taxon>
        <taxon>Pezizomycotina</taxon>
        <taxon>Eurotiomycetes</taxon>
        <taxon>Eurotiomycetidae</taxon>
        <taxon>Eurotiales</taxon>
        <taxon>Aspergillaceae</taxon>
        <taxon>Penicillium</taxon>
    </lineage>
</organism>
<feature type="compositionally biased region" description="Basic residues" evidence="1">
    <location>
        <begin position="466"/>
        <end position="476"/>
    </location>
</feature>
<keyword evidence="3" id="KW-1185">Reference proteome</keyword>
<protein>
    <submittedName>
        <fullName evidence="2">Uncharacterized protein</fullName>
    </submittedName>
</protein>
<feature type="compositionally biased region" description="Polar residues" evidence="1">
    <location>
        <begin position="294"/>
        <end position="309"/>
    </location>
</feature>
<name>A0A9W9G8B0_9EURO</name>
<evidence type="ECO:0000313" key="2">
    <source>
        <dbReference type="EMBL" id="KAJ5113966.1"/>
    </source>
</evidence>
<evidence type="ECO:0000313" key="3">
    <source>
        <dbReference type="Proteomes" id="UP001149165"/>
    </source>
</evidence>
<reference evidence="2" key="2">
    <citation type="journal article" date="2023" name="IMA Fungus">
        <title>Comparative genomic study of the Penicillium genus elucidates a diverse pangenome and 15 lateral gene transfer events.</title>
        <authorList>
            <person name="Petersen C."/>
            <person name="Sorensen T."/>
            <person name="Nielsen M.R."/>
            <person name="Sondergaard T.E."/>
            <person name="Sorensen J.L."/>
            <person name="Fitzpatrick D.A."/>
            <person name="Frisvad J.C."/>
            <person name="Nielsen K.L."/>
        </authorList>
    </citation>
    <scope>NUCLEOTIDE SEQUENCE</scope>
    <source>
        <strain evidence="2">IBT 30069</strain>
    </source>
</reference>
<feature type="region of interest" description="Disordered" evidence="1">
    <location>
        <begin position="451"/>
        <end position="481"/>
    </location>
</feature>
<accession>A0A9W9G8B0</accession>
<dbReference type="OrthoDB" id="4493237at2759"/>
<feature type="region of interest" description="Disordered" evidence="1">
    <location>
        <begin position="187"/>
        <end position="265"/>
    </location>
</feature>
<feature type="compositionally biased region" description="Low complexity" evidence="1">
    <location>
        <begin position="324"/>
        <end position="337"/>
    </location>
</feature>
<feature type="region of interest" description="Disordered" evidence="1">
    <location>
        <begin position="277"/>
        <end position="403"/>
    </location>
</feature>
<reference evidence="2" key="1">
    <citation type="submission" date="2022-11" db="EMBL/GenBank/DDBJ databases">
        <authorList>
            <person name="Petersen C."/>
        </authorList>
    </citation>
    <scope>NUCLEOTIDE SEQUENCE</scope>
    <source>
        <strain evidence="2">IBT 30069</strain>
    </source>
</reference>